<accession>A0A836C0A5</accession>
<feature type="region of interest" description="Disordered" evidence="1">
    <location>
        <begin position="329"/>
        <end position="348"/>
    </location>
</feature>
<evidence type="ECO:0000256" key="1">
    <source>
        <dbReference type="SAM" id="MobiDB-lite"/>
    </source>
</evidence>
<organism evidence="2 3">
    <name type="scientific">Edaphochlamys debaryana</name>
    <dbReference type="NCBI Taxonomy" id="47281"/>
    <lineage>
        <taxon>Eukaryota</taxon>
        <taxon>Viridiplantae</taxon>
        <taxon>Chlorophyta</taxon>
        <taxon>core chlorophytes</taxon>
        <taxon>Chlorophyceae</taxon>
        <taxon>CS clade</taxon>
        <taxon>Chlamydomonadales</taxon>
        <taxon>Chlamydomonadales incertae sedis</taxon>
        <taxon>Edaphochlamys</taxon>
    </lineage>
</organism>
<dbReference type="OrthoDB" id="513975at2759"/>
<dbReference type="Proteomes" id="UP000612055">
    <property type="component" value="Unassembled WGS sequence"/>
</dbReference>
<gene>
    <name evidence="2" type="ORF">HYH03_007614</name>
</gene>
<protein>
    <submittedName>
        <fullName evidence="2">Uncharacterized protein</fullName>
    </submittedName>
</protein>
<dbReference type="EMBL" id="JAEHOE010000032">
    <property type="protein sequence ID" value="KAG2494259.1"/>
    <property type="molecule type" value="Genomic_DNA"/>
</dbReference>
<name>A0A836C0A5_9CHLO</name>
<evidence type="ECO:0000313" key="2">
    <source>
        <dbReference type="EMBL" id="KAG2494259.1"/>
    </source>
</evidence>
<evidence type="ECO:0000313" key="3">
    <source>
        <dbReference type="Proteomes" id="UP000612055"/>
    </source>
</evidence>
<dbReference type="InterPro" id="IPR011990">
    <property type="entry name" value="TPR-like_helical_dom_sf"/>
</dbReference>
<keyword evidence="3" id="KW-1185">Reference proteome</keyword>
<dbReference type="Gene3D" id="1.25.40.10">
    <property type="entry name" value="Tetratricopeptide repeat domain"/>
    <property type="match status" value="1"/>
</dbReference>
<comment type="caution">
    <text evidence="2">The sequence shown here is derived from an EMBL/GenBank/DDBJ whole genome shotgun (WGS) entry which is preliminary data.</text>
</comment>
<reference evidence="2" key="1">
    <citation type="journal article" date="2020" name="bioRxiv">
        <title>Comparative genomics of Chlamydomonas.</title>
        <authorList>
            <person name="Craig R.J."/>
            <person name="Hasan A.R."/>
            <person name="Ness R.W."/>
            <person name="Keightley P.D."/>
        </authorList>
    </citation>
    <scope>NUCLEOTIDE SEQUENCE</scope>
    <source>
        <strain evidence="2">CCAP 11/70</strain>
    </source>
</reference>
<dbReference type="AlphaFoldDB" id="A0A836C0A5"/>
<proteinExistence type="predicted"/>
<sequence length="453" mass="44992">MPRSSLVSRWFASASAVDQMLEYAMGQRKSNPDMAVDVLLSGLSYSSPEADPLGAARLHLAVASVEAERLGWAKVQSHAGNGMRLALPAAAKGAGDAAGLAVAAGGLAVRAALVQGADSEAVSAATELSKGLAAAPGPAQARALGLAAIASAASGAASTSASVGELAAALAAADAPAGLLTAAPEAADSGAALGLLRLAEGPGGRQAAGAVLAAAAAAAKAAAAAAPGLVGKEAWAQHSNEVEAECLALRAQLHMAAREWSEAEELLGQALKAAEAAHGERSPALAPLLTLLGYTYSRSARVTFGEGLYREAAKLLRLDPARIALQAAQHAQQAQHDAEQGGGGGGAAVAAEGEQRRLALDASAAAAALGVHASVAAVLSWRHAQLLWVLPNRGGEAERWEKAARYFWAGSGGAVAGSDPAAVLGGQGHLKGEGPEGQGLLLSSRFRRALPCA</sequence>